<protein>
    <recommendedName>
        <fullName evidence="4">RiboL-PSP-HEPN domain-containing protein</fullName>
    </recommendedName>
</protein>
<keyword evidence="3" id="KW-1185">Reference proteome</keyword>
<dbReference type="EMBL" id="JBEDNQ010000008">
    <property type="protein sequence ID" value="MEQ3552836.1"/>
    <property type="molecule type" value="Genomic_DNA"/>
</dbReference>
<evidence type="ECO:0008006" key="4">
    <source>
        <dbReference type="Google" id="ProtNLM"/>
    </source>
</evidence>
<name>A0ABV1KEE2_9PSEU</name>
<organism evidence="2 3">
    <name type="scientific">Pseudonocardia nematodicida</name>
    <dbReference type="NCBI Taxonomy" id="1206997"/>
    <lineage>
        <taxon>Bacteria</taxon>
        <taxon>Bacillati</taxon>
        <taxon>Actinomycetota</taxon>
        <taxon>Actinomycetes</taxon>
        <taxon>Pseudonocardiales</taxon>
        <taxon>Pseudonocardiaceae</taxon>
        <taxon>Pseudonocardia</taxon>
    </lineage>
</organism>
<dbReference type="Proteomes" id="UP001494902">
    <property type="component" value="Unassembled WGS sequence"/>
</dbReference>
<gene>
    <name evidence="2" type="ORF">WIS52_20405</name>
</gene>
<evidence type="ECO:0000313" key="2">
    <source>
        <dbReference type="EMBL" id="MEQ3552836.1"/>
    </source>
</evidence>
<dbReference type="RefSeq" id="WP_349299901.1">
    <property type="nucleotide sequence ID" value="NZ_JBEDNQ010000008.1"/>
</dbReference>
<accession>A0ABV1KEE2</accession>
<proteinExistence type="predicted"/>
<comment type="caution">
    <text evidence="2">The sequence shown here is derived from an EMBL/GenBank/DDBJ whole genome shotgun (WGS) entry which is preliminary data.</text>
</comment>
<reference evidence="2 3" key="1">
    <citation type="submission" date="2024-03" db="EMBL/GenBank/DDBJ databases">
        <title>Draft genome sequence of Pseudonocardia nematodicida JCM 31783.</title>
        <authorList>
            <person name="Butdee W."/>
            <person name="Duangmal K."/>
        </authorList>
    </citation>
    <scope>NUCLEOTIDE SEQUENCE [LARGE SCALE GENOMIC DNA]</scope>
    <source>
        <strain evidence="2 3">JCM 31783</strain>
    </source>
</reference>
<evidence type="ECO:0000256" key="1">
    <source>
        <dbReference type="SAM" id="MobiDB-lite"/>
    </source>
</evidence>
<feature type="region of interest" description="Disordered" evidence="1">
    <location>
        <begin position="101"/>
        <end position="123"/>
    </location>
</feature>
<evidence type="ECO:0000313" key="3">
    <source>
        <dbReference type="Proteomes" id="UP001494902"/>
    </source>
</evidence>
<sequence length="257" mass="28393">MPQTALGALDATLDAATTIADTHLPEPGGKTDRERPLRRACLVLCALAWEAYAEDSLVWLAGRAGSSARRAGRQLAPPGTTRLAALAKAAPQKLKAAYEPTRCDESLRPAAPSRSKRFDRSRARDEKMLTGPWPELLEAELYRRVVGVPYWDNSGSDPRGAMGAPRLHVVADYQKTIHGERLIKLVRLPRCHRDYVADWLEVLVEVRNASVHRGETPGLLRTDGVRAWIGFVHDVAHELDRLILAWADQHLPAANCP</sequence>